<keyword evidence="3" id="KW-0012">Acyltransferase</keyword>
<dbReference type="Pfam" id="PF06094">
    <property type="entry name" value="GGACT"/>
    <property type="match status" value="1"/>
</dbReference>
<organism evidence="7 8">
    <name type="scientific">Quercus rubra</name>
    <name type="common">Northern red oak</name>
    <name type="synonym">Quercus borealis</name>
    <dbReference type="NCBI Taxonomy" id="3512"/>
    <lineage>
        <taxon>Eukaryota</taxon>
        <taxon>Viridiplantae</taxon>
        <taxon>Streptophyta</taxon>
        <taxon>Embryophyta</taxon>
        <taxon>Tracheophyta</taxon>
        <taxon>Spermatophyta</taxon>
        <taxon>Magnoliopsida</taxon>
        <taxon>eudicotyledons</taxon>
        <taxon>Gunneridae</taxon>
        <taxon>Pentapetalae</taxon>
        <taxon>rosids</taxon>
        <taxon>fabids</taxon>
        <taxon>Fagales</taxon>
        <taxon>Fagaceae</taxon>
        <taxon>Quercus</taxon>
    </lineage>
</organism>
<dbReference type="InterPro" id="IPR036568">
    <property type="entry name" value="GGCT-like_sf"/>
</dbReference>
<dbReference type="AlphaFoldDB" id="A0AAN7DWY9"/>
<dbReference type="Gene3D" id="3.10.490.10">
    <property type="entry name" value="Gamma-glutamyl cyclotransferase-like"/>
    <property type="match status" value="1"/>
</dbReference>
<comment type="function">
    <text evidence="1">Putative gamma-glutamylcyclotransferase.</text>
</comment>
<dbReference type="GO" id="GO:0061929">
    <property type="term" value="F:gamma-glutamylaminecyclotransferase activity"/>
    <property type="evidence" value="ECO:0007669"/>
    <property type="project" value="InterPro"/>
</dbReference>
<dbReference type="InterPro" id="IPR013024">
    <property type="entry name" value="GGCT-like"/>
</dbReference>
<evidence type="ECO:0000256" key="1">
    <source>
        <dbReference type="ARBA" id="ARBA00002782"/>
    </source>
</evidence>
<dbReference type="SUPFAM" id="SSF110857">
    <property type="entry name" value="Gamma-glutamyl cyclotransferase-like"/>
    <property type="match status" value="1"/>
</dbReference>
<sequence>MGGDSFGQSKGHLIFTYGTLKRGFPNHGLMQSLIDQNDAVFLGTHVTLHSYPLVCGPNGIPYLINLPGSGHRVKGELYSVSTRGLGRLDELEGTALGHYERLPIQTQAEAEAEAEAEAYYAHRSFGEELWEKNGREGLSEYTEREASGFVRREDRPKDRSFVDEVRFFLSSSSSAPK</sequence>
<evidence type="ECO:0000256" key="2">
    <source>
        <dbReference type="ARBA" id="ARBA00008861"/>
    </source>
</evidence>
<dbReference type="PANTHER" id="PTHR12510:SF15">
    <property type="entry name" value="GAMMA-GLUTAMYLCYCLOTRANSFERASE FAMILY PROTEIN"/>
    <property type="match status" value="1"/>
</dbReference>
<dbReference type="EMBL" id="JAXUIC010000012">
    <property type="protein sequence ID" value="KAK4557480.1"/>
    <property type="molecule type" value="Genomic_DNA"/>
</dbReference>
<comment type="caution">
    <text evidence="7">The sequence shown here is derived from an EMBL/GenBank/DDBJ whole genome shotgun (WGS) entry which is preliminary data.</text>
</comment>
<reference evidence="7 8" key="1">
    <citation type="journal article" date="2023" name="G3 (Bethesda)">
        <title>A haplotype-resolved chromosome-scale genome for Quercus rubra L. provides insights into the genetics of adaptive traits for red oak species.</title>
        <authorList>
            <person name="Kapoor B."/>
            <person name="Jenkins J."/>
            <person name="Schmutz J."/>
            <person name="Zhebentyayeva T."/>
            <person name="Kuelheim C."/>
            <person name="Coggeshall M."/>
            <person name="Heim C."/>
            <person name="Lasky J.R."/>
            <person name="Leites L."/>
            <person name="Islam-Faridi N."/>
            <person name="Romero-Severson J."/>
            <person name="DeLeo V.L."/>
            <person name="Lucas S.M."/>
            <person name="Lazic D."/>
            <person name="Gailing O."/>
            <person name="Carlson J."/>
            <person name="Staton M."/>
        </authorList>
    </citation>
    <scope>NUCLEOTIDE SEQUENCE [LARGE SCALE GENOMIC DNA]</scope>
    <source>
        <strain evidence="7">Pseudo-F2</strain>
    </source>
</reference>
<dbReference type="PANTHER" id="PTHR12510">
    <property type="entry name" value="TROPONIN C-AKIN-1 PROTEIN"/>
    <property type="match status" value="1"/>
</dbReference>
<proteinExistence type="inferred from homology"/>
<dbReference type="InterPro" id="IPR009288">
    <property type="entry name" value="AIG2-like_dom"/>
</dbReference>
<evidence type="ECO:0000313" key="7">
    <source>
        <dbReference type="EMBL" id="KAK4557480.1"/>
    </source>
</evidence>
<feature type="domain" description="Gamma-glutamylcyclotransferase AIG2-like" evidence="6">
    <location>
        <begin position="14"/>
        <end position="123"/>
    </location>
</feature>
<protein>
    <recommendedName>
        <fullName evidence="5">Gamma-glutamylcyclotransferase family protein</fullName>
    </recommendedName>
</protein>
<keyword evidence="3" id="KW-0808">Transferase</keyword>
<comment type="similarity">
    <text evidence="2 5">Belongs to the gamma-glutamylcyclotransferase family.</text>
</comment>
<evidence type="ECO:0000313" key="8">
    <source>
        <dbReference type="Proteomes" id="UP001324115"/>
    </source>
</evidence>
<dbReference type="Proteomes" id="UP001324115">
    <property type="component" value="Unassembled WGS sequence"/>
</dbReference>
<dbReference type="GO" id="GO:0005829">
    <property type="term" value="C:cytosol"/>
    <property type="evidence" value="ECO:0007669"/>
    <property type="project" value="TreeGrafter"/>
</dbReference>
<dbReference type="InterPro" id="IPR039126">
    <property type="entry name" value="GGACT"/>
</dbReference>
<dbReference type="FunFam" id="3.10.490.10:FF:000009">
    <property type="entry name" value="Putative gamma-glutamylcyclotransferase"/>
    <property type="match status" value="1"/>
</dbReference>
<dbReference type="CDD" id="cd06661">
    <property type="entry name" value="GGCT_like"/>
    <property type="match status" value="1"/>
</dbReference>
<feature type="active site" description="Proton acceptor" evidence="4">
    <location>
        <position position="92"/>
    </location>
</feature>
<gene>
    <name evidence="7" type="ORF">RGQ29_007298</name>
</gene>
<name>A0AAN7DWY9_QUERU</name>
<keyword evidence="8" id="KW-1185">Reference proteome</keyword>
<evidence type="ECO:0000256" key="3">
    <source>
        <dbReference type="ARBA" id="ARBA00023315"/>
    </source>
</evidence>
<evidence type="ECO:0000256" key="4">
    <source>
        <dbReference type="PIRSR" id="PIRSR639126-1"/>
    </source>
</evidence>
<evidence type="ECO:0000259" key="6">
    <source>
        <dbReference type="Pfam" id="PF06094"/>
    </source>
</evidence>
<accession>A0AAN7DWY9</accession>
<evidence type="ECO:0000256" key="5">
    <source>
        <dbReference type="RuleBase" id="RU367036"/>
    </source>
</evidence>
<dbReference type="GO" id="GO:0016746">
    <property type="term" value="F:acyltransferase activity"/>
    <property type="evidence" value="ECO:0007669"/>
    <property type="project" value="UniProtKB-KW"/>
</dbReference>